<dbReference type="GO" id="GO:0050136">
    <property type="term" value="F:NADH dehydrogenase (quinone) (non-electrogenic) activity"/>
    <property type="evidence" value="ECO:0007669"/>
    <property type="project" value="UniProtKB-UniRule"/>
</dbReference>
<evidence type="ECO:0000256" key="2">
    <source>
        <dbReference type="ARBA" id="ARBA00022448"/>
    </source>
</evidence>
<reference evidence="6 7" key="1">
    <citation type="submission" date="2020-07" db="EMBL/GenBank/DDBJ databases">
        <title>Sequencing the genomes of 1000 actinobacteria strains.</title>
        <authorList>
            <person name="Klenk H.-P."/>
        </authorList>
    </citation>
    <scope>NUCLEOTIDE SEQUENCE [LARGE SCALE GENOMIC DNA]</scope>
    <source>
        <strain evidence="6 7">DSM 45772</strain>
    </source>
</reference>
<dbReference type="HAMAP" id="MF_01357">
    <property type="entry name" value="NDH1_NuoC"/>
    <property type="match status" value="1"/>
</dbReference>
<evidence type="ECO:0000256" key="4">
    <source>
        <dbReference type="SAM" id="MobiDB-lite"/>
    </source>
</evidence>
<dbReference type="AlphaFoldDB" id="A0A7Y9DYD8"/>
<evidence type="ECO:0000259" key="5">
    <source>
        <dbReference type="Pfam" id="PF00329"/>
    </source>
</evidence>
<comment type="function">
    <text evidence="3">NDH-1 shuttles electrons from NADH, via FMN and iron-sulfur (Fe-S) centers, to quinones in the respiratory chain. The immediate electron acceptor for the enzyme in this species is believed to be a menaquinone. Couples the redox reaction to proton translocation (for every two electrons transferred, four hydrogen ions are translocated across the cytoplasmic membrane), and thus conserves the redox energy in a proton gradient.</text>
</comment>
<keyword evidence="3" id="KW-0874">Quinone</keyword>
<keyword evidence="3" id="KW-1003">Cell membrane</keyword>
<dbReference type="Pfam" id="PF00329">
    <property type="entry name" value="Complex1_30kDa"/>
    <property type="match status" value="1"/>
</dbReference>
<dbReference type="PANTHER" id="PTHR10884">
    <property type="entry name" value="NADH DEHYDROGENASE UBIQUINONE IRON-SULFUR PROTEIN 3"/>
    <property type="match status" value="1"/>
</dbReference>
<feature type="region of interest" description="Disordered" evidence="4">
    <location>
        <begin position="1"/>
        <end position="53"/>
    </location>
</feature>
<keyword evidence="2 3" id="KW-0813">Transport</keyword>
<keyword evidence="3" id="KW-0472">Membrane</keyword>
<evidence type="ECO:0000256" key="1">
    <source>
        <dbReference type="ARBA" id="ARBA00007569"/>
    </source>
</evidence>
<comment type="catalytic activity">
    <reaction evidence="3">
        <text>a quinone + NADH + 5 H(+)(in) = a quinol + NAD(+) + 4 H(+)(out)</text>
        <dbReference type="Rhea" id="RHEA:57888"/>
        <dbReference type="ChEBI" id="CHEBI:15378"/>
        <dbReference type="ChEBI" id="CHEBI:24646"/>
        <dbReference type="ChEBI" id="CHEBI:57540"/>
        <dbReference type="ChEBI" id="CHEBI:57945"/>
        <dbReference type="ChEBI" id="CHEBI:132124"/>
    </reaction>
</comment>
<dbReference type="InterPro" id="IPR001268">
    <property type="entry name" value="NADH_UbQ_OxRdtase_30kDa_su"/>
</dbReference>
<evidence type="ECO:0000313" key="7">
    <source>
        <dbReference type="Proteomes" id="UP000535890"/>
    </source>
</evidence>
<dbReference type="NCBIfam" id="TIGR01961">
    <property type="entry name" value="NuoC_fam"/>
    <property type="match status" value="1"/>
</dbReference>
<feature type="domain" description="NADH:ubiquinone oxidoreductase 30kDa subunit" evidence="5">
    <location>
        <begin position="135"/>
        <end position="256"/>
    </location>
</feature>
<organism evidence="6 7">
    <name type="scientific">Actinomycetospora corticicola</name>
    <dbReference type="NCBI Taxonomy" id="663602"/>
    <lineage>
        <taxon>Bacteria</taxon>
        <taxon>Bacillati</taxon>
        <taxon>Actinomycetota</taxon>
        <taxon>Actinomycetes</taxon>
        <taxon>Pseudonocardiales</taxon>
        <taxon>Pseudonocardiaceae</taxon>
        <taxon>Actinomycetospora</taxon>
    </lineage>
</organism>
<dbReference type="RefSeq" id="WP_179795357.1">
    <property type="nucleotide sequence ID" value="NZ_BAABHP010000025.1"/>
</dbReference>
<protein>
    <recommendedName>
        <fullName evidence="3">NADH-quinone oxidoreductase subunit C</fullName>
        <ecNumber evidence="3">7.1.1.-</ecNumber>
    </recommendedName>
    <alternativeName>
        <fullName evidence="3">NADH dehydrogenase I subunit C</fullName>
    </alternativeName>
    <alternativeName>
        <fullName evidence="3">NDH-1 subunit C</fullName>
    </alternativeName>
</protein>
<proteinExistence type="inferred from homology"/>
<keyword evidence="3" id="KW-0520">NAD</keyword>
<dbReference type="GO" id="GO:0048038">
    <property type="term" value="F:quinone binding"/>
    <property type="evidence" value="ECO:0007669"/>
    <property type="project" value="UniProtKB-KW"/>
</dbReference>
<dbReference type="NCBIfam" id="NF005856">
    <property type="entry name" value="PRK07785.1"/>
    <property type="match status" value="1"/>
</dbReference>
<accession>A0A7Y9DYD8</accession>
<comment type="similarity">
    <text evidence="1 3">Belongs to the complex I 30 kDa subunit family.</text>
</comment>
<dbReference type="PANTHER" id="PTHR10884:SF14">
    <property type="entry name" value="NADH DEHYDROGENASE [UBIQUINONE] IRON-SULFUR PROTEIN 3, MITOCHONDRIAL"/>
    <property type="match status" value="1"/>
</dbReference>
<dbReference type="Proteomes" id="UP000535890">
    <property type="component" value="Unassembled WGS sequence"/>
</dbReference>
<comment type="caution">
    <text evidence="6">The sequence shown here is derived from an EMBL/GenBank/DDBJ whole genome shotgun (WGS) entry which is preliminary data.</text>
</comment>
<comment type="subunit">
    <text evidence="3">NDH-1 is composed of 14 different subunits. Subunits NuoB, C, D, E, F, and G constitute the peripheral sector of the complex.</text>
</comment>
<dbReference type="Gene3D" id="3.30.460.80">
    <property type="entry name" value="NADH:ubiquinone oxidoreductase, 30kDa subunit"/>
    <property type="match status" value="1"/>
</dbReference>
<dbReference type="InterPro" id="IPR037232">
    <property type="entry name" value="NADH_quin_OxRdtase_su_C/D-like"/>
</dbReference>
<gene>
    <name evidence="3" type="primary">nuoC</name>
    <name evidence="6" type="ORF">BJ983_003930</name>
</gene>
<keyword evidence="7" id="KW-1185">Reference proteome</keyword>
<evidence type="ECO:0000256" key="3">
    <source>
        <dbReference type="HAMAP-Rule" id="MF_01357"/>
    </source>
</evidence>
<dbReference type="SUPFAM" id="SSF143243">
    <property type="entry name" value="Nqo5-like"/>
    <property type="match status" value="1"/>
</dbReference>
<dbReference type="EC" id="7.1.1.-" evidence="3"/>
<comment type="subcellular location">
    <subcellularLocation>
        <location evidence="3">Cell membrane</location>
        <topology evidence="3">Peripheral membrane protein</topology>
        <orientation evidence="3">Cytoplasmic side</orientation>
    </subcellularLocation>
</comment>
<keyword evidence="3" id="KW-1278">Translocase</keyword>
<dbReference type="InterPro" id="IPR010218">
    <property type="entry name" value="NADH_DH_suC"/>
</dbReference>
<sequence>MPDDEKQPGVPATGTGGASGPTGATAGSSEHTERGAVAFSPTEQDRPHAPAVTGRAREGMFGISGSGDTSGFGGLRLPAYAPAPAERPYGGWFDEVVDETAAALEEGAARGESDAVAFETAVPQVTVDRGEMTWYVAREHLPALARTLRDDPALRFEFCSGVSGVDYGEGVPQQLHSVVQLLSMTYRRRLRLEVCLDLDDAHCPSLVPVYPTADWHERETWDMFGIVYDGHPSLTRILMPDDWNGHPQLKSYPLGGIPVEYKGAEIPPPDQRRAYT</sequence>
<evidence type="ECO:0000313" key="6">
    <source>
        <dbReference type="EMBL" id="NYD37828.1"/>
    </source>
</evidence>
<name>A0A7Y9DYD8_9PSEU</name>
<dbReference type="GO" id="GO:0008137">
    <property type="term" value="F:NADH dehydrogenase (ubiquinone) activity"/>
    <property type="evidence" value="ECO:0007669"/>
    <property type="project" value="InterPro"/>
</dbReference>
<dbReference type="GO" id="GO:0005886">
    <property type="term" value="C:plasma membrane"/>
    <property type="evidence" value="ECO:0007669"/>
    <property type="project" value="UniProtKB-SubCell"/>
</dbReference>
<dbReference type="EMBL" id="JACCBN010000001">
    <property type="protein sequence ID" value="NYD37828.1"/>
    <property type="molecule type" value="Genomic_DNA"/>
</dbReference>